<dbReference type="NCBIfam" id="TIGR00857">
    <property type="entry name" value="pyrC_multi"/>
    <property type="match status" value="1"/>
</dbReference>
<evidence type="ECO:0000256" key="3">
    <source>
        <dbReference type="ARBA" id="ARBA00022723"/>
    </source>
</evidence>
<dbReference type="Proteomes" id="UP000198304">
    <property type="component" value="Unassembled WGS sequence"/>
</dbReference>
<dbReference type="OrthoDB" id="9765462at2"/>
<keyword evidence="5 7" id="KW-0862">Zinc</keyword>
<comment type="function">
    <text evidence="1 7">Catalyzes the reversible cyclization of carbamoyl aspartate to dihydroorotate.</text>
</comment>
<feature type="binding site" evidence="7">
    <location>
        <begin position="62"/>
        <end position="64"/>
    </location>
    <ligand>
        <name>substrate</name>
    </ligand>
</feature>
<dbReference type="RefSeq" id="WP_089281890.1">
    <property type="nucleotide sequence ID" value="NZ_FZOJ01000004.1"/>
</dbReference>
<dbReference type="PROSITE" id="PS00483">
    <property type="entry name" value="DIHYDROOROTASE_2"/>
    <property type="match status" value="1"/>
</dbReference>
<dbReference type="GO" id="GO:0005737">
    <property type="term" value="C:cytoplasm"/>
    <property type="evidence" value="ECO:0007669"/>
    <property type="project" value="TreeGrafter"/>
</dbReference>
<evidence type="ECO:0000313" key="11">
    <source>
        <dbReference type="Proteomes" id="UP000198304"/>
    </source>
</evidence>
<keyword evidence="11" id="KW-1185">Reference proteome</keyword>
<dbReference type="PANTHER" id="PTHR43668:SF2">
    <property type="entry name" value="ALLANTOINASE"/>
    <property type="match status" value="1"/>
</dbReference>
<keyword evidence="6 7" id="KW-0665">Pyrimidine biosynthesis</keyword>
<dbReference type="Pfam" id="PF07969">
    <property type="entry name" value="Amidohydro_3"/>
    <property type="match status" value="1"/>
</dbReference>
<evidence type="ECO:0000259" key="9">
    <source>
        <dbReference type="Pfam" id="PF12890"/>
    </source>
</evidence>
<proteinExistence type="inferred from homology"/>
<organism evidence="10 11">
    <name type="scientific">Anaerovirgula multivorans</name>
    <dbReference type="NCBI Taxonomy" id="312168"/>
    <lineage>
        <taxon>Bacteria</taxon>
        <taxon>Bacillati</taxon>
        <taxon>Bacillota</taxon>
        <taxon>Clostridia</taxon>
        <taxon>Peptostreptococcales</taxon>
        <taxon>Natronincolaceae</taxon>
        <taxon>Anaerovirgula</taxon>
    </lineage>
</organism>
<dbReference type="InterPro" id="IPR002195">
    <property type="entry name" value="Dihydroorotase_CS"/>
</dbReference>
<feature type="binding site" evidence="7">
    <location>
        <position position="309"/>
    </location>
    <ligand>
        <name>substrate</name>
    </ligand>
</feature>
<dbReference type="HAMAP" id="MF_00220_B">
    <property type="entry name" value="PyrC_classI_B"/>
    <property type="match status" value="1"/>
</dbReference>
<dbReference type="GO" id="GO:0044205">
    <property type="term" value="P:'de novo' UMP biosynthetic process"/>
    <property type="evidence" value="ECO:0007669"/>
    <property type="project" value="UniProtKB-UniRule"/>
</dbReference>
<dbReference type="PROSITE" id="PS00482">
    <property type="entry name" value="DIHYDROOROTASE_1"/>
    <property type="match status" value="1"/>
</dbReference>
<comment type="similarity">
    <text evidence="2 7">Belongs to the metallo-dependent hydrolases superfamily. DHOase family. Class I DHOase subfamily.</text>
</comment>
<evidence type="ECO:0000256" key="5">
    <source>
        <dbReference type="ARBA" id="ARBA00022833"/>
    </source>
</evidence>
<comment type="catalytic activity">
    <reaction evidence="7">
        <text>(S)-dihydroorotate + H2O = N-carbamoyl-L-aspartate + H(+)</text>
        <dbReference type="Rhea" id="RHEA:24296"/>
        <dbReference type="ChEBI" id="CHEBI:15377"/>
        <dbReference type="ChEBI" id="CHEBI:15378"/>
        <dbReference type="ChEBI" id="CHEBI:30864"/>
        <dbReference type="ChEBI" id="CHEBI:32814"/>
        <dbReference type="EC" id="3.5.2.3"/>
    </reaction>
</comment>
<gene>
    <name evidence="7" type="primary">pyrC</name>
    <name evidence="10" type="ORF">SAMN05446037_1004103</name>
</gene>
<dbReference type="GO" id="GO:0004151">
    <property type="term" value="F:dihydroorotase activity"/>
    <property type="evidence" value="ECO:0007669"/>
    <property type="project" value="UniProtKB-UniRule"/>
</dbReference>
<reference evidence="10 11" key="1">
    <citation type="submission" date="2017-06" db="EMBL/GenBank/DDBJ databases">
        <authorList>
            <person name="Kim H.J."/>
            <person name="Triplett B.A."/>
        </authorList>
    </citation>
    <scope>NUCLEOTIDE SEQUENCE [LARGE SCALE GENOMIC DNA]</scope>
    <source>
        <strain evidence="10 11">SCA</strain>
    </source>
</reference>
<feature type="binding site" evidence="7">
    <location>
        <begin position="323"/>
        <end position="324"/>
    </location>
    <ligand>
        <name>substrate</name>
    </ligand>
</feature>
<feature type="binding site" evidence="7">
    <location>
        <position position="179"/>
    </location>
    <ligand>
        <name>Zn(2+)</name>
        <dbReference type="ChEBI" id="CHEBI:29105"/>
        <label>2</label>
    </ligand>
</feature>
<dbReference type="InterPro" id="IPR050138">
    <property type="entry name" value="DHOase/Allantoinase_Hydrolase"/>
</dbReference>
<evidence type="ECO:0000256" key="6">
    <source>
        <dbReference type="ARBA" id="ARBA00022975"/>
    </source>
</evidence>
<dbReference type="SUPFAM" id="SSF51338">
    <property type="entry name" value="Composite domain of metallo-dependent hydrolases"/>
    <property type="match status" value="1"/>
</dbReference>
<feature type="binding site" evidence="7">
    <location>
        <position position="60"/>
    </location>
    <ligand>
        <name>Zn(2+)</name>
        <dbReference type="ChEBI" id="CHEBI:29105"/>
        <label>1</label>
    </ligand>
</feature>
<feature type="binding site" evidence="7">
    <location>
        <position position="94"/>
    </location>
    <ligand>
        <name>substrate</name>
    </ligand>
</feature>
<comment type="cofactor">
    <cofactor evidence="7">
        <name>Zn(2+)</name>
        <dbReference type="ChEBI" id="CHEBI:29105"/>
    </cofactor>
    <text evidence="7">Binds 2 Zn(2+) ions per subunit.</text>
</comment>
<dbReference type="CDD" id="cd01317">
    <property type="entry name" value="DHOase_IIa"/>
    <property type="match status" value="1"/>
</dbReference>
<feature type="domain" description="Amidohydrolase 3" evidence="8">
    <location>
        <begin position="284"/>
        <end position="422"/>
    </location>
</feature>
<dbReference type="Gene3D" id="2.30.40.10">
    <property type="entry name" value="Urease, subunit C, domain 1"/>
    <property type="match status" value="1"/>
</dbReference>
<name>A0A239BTD6_9FIRM</name>
<protein>
    <recommendedName>
        <fullName evidence="7">Dihydroorotase</fullName>
        <shortName evidence="7">DHOase</shortName>
        <ecNumber evidence="7">3.5.2.3</ecNumber>
    </recommendedName>
</protein>
<dbReference type="Gene3D" id="3.20.20.140">
    <property type="entry name" value="Metal-dependent hydrolases"/>
    <property type="match status" value="1"/>
</dbReference>
<keyword evidence="3 7" id="KW-0479">Metal-binding</keyword>
<dbReference type="GO" id="GO:0006145">
    <property type="term" value="P:purine nucleobase catabolic process"/>
    <property type="evidence" value="ECO:0007669"/>
    <property type="project" value="TreeGrafter"/>
</dbReference>
<dbReference type="EMBL" id="FZOJ01000004">
    <property type="protein sequence ID" value="SNS10701.1"/>
    <property type="molecule type" value="Genomic_DNA"/>
</dbReference>
<feature type="binding site" evidence="7">
    <location>
        <position position="232"/>
    </location>
    <ligand>
        <name>Zn(2+)</name>
        <dbReference type="ChEBI" id="CHEBI:29105"/>
        <label>2</label>
    </ligand>
</feature>
<feature type="active site" evidence="7">
    <location>
        <position position="305"/>
    </location>
</feature>
<dbReference type="AlphaFoldDB" id="A0A239BTD6"/>
<sequence length="430" mass="47133">MKLLIKNGRVIDPISNTDEVKDLLIEDDKIILIKKSIHTKSDYLIDAKNCWVVPGLIDIHVHLREPGFEHKETIETGSQSAAKGGFTTICCMPNTNPSIDSKAIVEYIQQKSLKEAIVNVLPIGAITKGQLGKELTNVQELAEAGVCGISEDGKTVMNCTLMKKALELAAQYKIPVFSHCEDHYLSGDGVMNDGERSKELGIKGISSDSEEIIAARDIFLARNYNVKLHLCHISTGGTVDILRDAKKKRKNVTAEVCPHHFTLTEEAVTSENTNTKMNPPLRTYKDVEKIKKALRDGIIDIIATDHAPHHEREKNVSYKEAAFGIVGLETAVALTITELVDKGVLTPMQMIEKMSTNPAKLIGIDKGILKVGKTADITIIDPEASYDIDVNTFVSKGKNSPFHGKEVKGKVKSTIVGGKVVVDHGELIKR</sequence>
<evidence type="ECO:0000256" key="4">
    <source>
        <dbReference type="ARBA" id="ARBA00022801"/>
    </source>
</evidence>
<dbReference type="Pfam" id="PF12890">
    <property type="entry name" value="DHOase"/>
    <property type="match status" value="1"/>
</dbReference>
<feature type="binding site" evidence="7">
    <location>
        <position position="152"/>
    </location>
    <ligand>
        <name>Zn(2+)</name>
        <dbReference type="ChEBI" id="CHEBI:29105"/>
        <label>1</label>
    </ligand>
</feature>
<evidence type="ECO:0000313" key="10">
    <source>
        <dbReference type="EMBL" id="SNS10701.1"/>
    </source>
</evidence>
<feature type="binding site" evidence="7">
    <location>
        <position position="305"/>
    </location>
    <ligand>
        <name>Zn(2+)</name>
        <dbReference type="ChEBI" id="CHEBI:29105"/>
        <label>1</label>
    </ligand>
</feature>
<dbReference type="SUPFAM" id="SSF51556">
    <property type="entry name" value="Metallo-dependent hydrolases"/>
    <property type="match status" value="1"/>
</dbReference>
<comment type="pathway">
    <text evidence="7">Pyrimidine metabolism; UMP biosynthesis via de novo pathway; (S)-dihydroorotate from bicarbonate: step 3/3.</text>
</comment>
<accession>A0A239BTD6</accession>
<dbReference type="GO" id="GO:0008270">
    <property type="term" value="F:zinc ion binding"/>
    <property type="evidence" value="ECO:0007669"/>
    <property type="project" value="UniProtKB-UniRule"/>
</dbReference>
<dbReference type="InterPro" id="IPR013108">
    <property type="entry name" value="Amidohydro_3"/>
</dbReference>
<dbReference type="PANTHER" id="PTHR43668">
    <property type="entry name" value="ALLANTOINASE"/>
    <property type="match status" value="1"/>
</dbReference>
<evidence type="ECO:0000256" key="7">
    <source>
        <dbReference type="HAMAP-Rule" id="MF_00220"/>
    </source>
</evidence>
<feature type="binding site" evidence="7">
    <location>
        <position position="152"/>
    </location>
    <ligand>
        <name>Zn(2+)</name>
        <dbReference type="ChEBI" id="CHEBI:29105"/>
        <label>2</label>
    </ligand>
</feature>
<evidence type="ECO:0000259" key="8">
    <source>
        <dbReference type="Pfam" id="PF07969"/>
    </source>
</evidence>
<feature type="binding site" evidence="7">
    <location>
        <position position="62"/>
    </location>
    <ligand>
        <name>Zn(2+)</name>
        <dbReference type="ChEBI" id="CHEBI:29105"/>
        <label>1</label>
    </ligand>
</feature>
<feature type="domain" description="Dihydroorotase catalytic" evidence="9">
    <location>
        <begin position="52"/>
        <end position="235"/>
    </location>
</feature>
<dbReference type="InterPro" id="IPR024403">
    <property type="entry name" value="DHOase_cat"/>
</dbReference>
<feature type="binding site" evidence="7">
    <location>
        <position position="278"/>
    </location>
    <ligand>
        <name>substrate</name>
    </ligand>
</feature>
<dbReference type="InterPro" id="IPR011059">
    <property type="entry name" value="Metal-dep_hydrolase_composite"/>
</dbReference>
<dbReference type="EC" id="3.5.2.3" evidence="7"/>
<evidence type="ECO:0000256" key="2">
    <source>
        <dbReference type="ARBA" id="ARBA00010286"/>
    </source>
</evidence>
<dbReference type="GO" id="GO:0004038">
    <property type="term" value="F:allantoinase activity"/>
    <property type="evidence" value="ECO:0007669"/>
    <property type="project" value="TreeGrafter"/>
</dbReference>
<evidence type="ECO:0000256" key="1">
    <source>
        <dbReference type="ARBA" id="ARBA00002368"/>
    </source>
</evidence>
<dbReference type="UniPathway" id="UPA00070">
    <property type="reaction ID" value="UER00117"/>
</dbReference>
<dbReference type="InterPro" id="IPR032466">
    <property type="entry name" value="Metal_Hydrolase"/>
</dbReference>
<keyword evidence="4 7" id="KW-0378">Hydrolase</keyword>
<dbReference type="InterPro" id="IPR004722">
    <property type="entry name" value="DHOase"/>
</dbReference>